<keyword evidence="4" id="KW-1185">Reference proteome</keyword>
<proteinExistence type="predicted"/>
<name>A0AA36CDL3_9BILA</name>
<organism evidence="3 4">
    <name type="scientific">Mesorhabditis spiculigera</name>
    <dbReference type="NCBI Taxonomy" id="96644"/>
    <lineage>
        <taxon>Eukaryota</taxon>
        <taxon>Metazoa</taxon>
        <taxon>Ecdysozoa</taxon>
        <taxon>Nematoda</taxon>
        <taxon>Chromadorea</taxon>
        <taxon>Rhabditida</taxon>
        <taxon>Rhabditina</taxon>
        <taxon>Rhabditomorpha</taxon>
        <taxon>Rhabditoidea</taxon>
        <taxon>Rhabditidae</taxon>
        <taxon>Mesorhabditinae</taxon>
        <taxon>Mesorhabditis</taxon>
    </lineage>
</organism>
<dbReference type="Proteomes" id="UP001177023">
    <property type="component" value="Unassembled WGS sequence"/>
</dbReference>
<reference evidence="3" key="1">
    <citation type="submission" date="2023-06" db="EMBL/GenBank/DDBJ databases">
        <authorList>
            <person name="Delattre M."/>
        </authorList>
    </citation>
    <scope>NUCLEOTIDE SEQUENCE</scope>
    <source>
        <strain evidence="3">AF72</strain>
    </source>
</reference>
<protein>
    <submittedName>
        <fullName evidence="3">Uncharacterized protein</fullName>
    </submittedName>
</protein>
<gene>
    <name evidence="3" type="ORF">MSPICULIGERA_LOCUS4808</name>
</gene>
<feature type="region of interest" description="Disordered" evidence="1">
    <location>
        <begin position="205"/>
        <end position="224"/>
    </location>
</feature>
<evidence type="ECO:0000256" key="1">
    <source>
        <dbReference type="SAM" id="MobiDB-lite"/>
    </source>
</evidence>
<feature type="transmembrane region" description="Helical" evidence="2">
    <location>
        <begin position="170"/>
        <end position="195"/>
    </location>
</feature>
<evidence type="ECO:0000313" key="4">
    <source>
        <dbReference type="Proteomes" id="UP001177023"/>
    </source>
</evidence>
<dbReference type="EMBL" id="CATQJA010001184">
    <property type="protein sequence ID" value="CAJ0566195.1"/>
    <property type="molecule type" value="Genomic_DNA"/>
</dbReference>
<keyword evidence="2" id="KW-0812">Transmembrane</keyword>
<feature type="transmembrane region" description="Helical" evidence="2">
    <location>
        <begin position="57"/>
        <end position="85"/>
    </location>
</feature>
<feature type="transmembrane region" description="Helical" evidence="2">
    <location>
        <begin position="121"/>
        <end position="139"/>
    </location>
</feature>
<feature type="non-terminal residue" evidence="3">
    <location>
        <position position="224"/>
    </location>
</feature>
<feature type="compositionally biased region" description="Pro residues" evidence="1">
    <location>
        <begin position="211"/>
        <end position="224"/>
    </location>
</feature>
<keyword evidence="2" id="KW-1133">Transmembrane helix</keyword>
<evidence type="ECO:0000256" key="2">
    <source>
        <dbReference type="SAM" id="Phobius"/>
    </source>
</evidence>
<comment type="caution">
    <text evidence="3">The sequence shown here is derived from an EMBL/GenBank/DDBJ whole genome shotgun (WGS) entry which is preliminary data.</text>
</comment>
<keyword evidence="2" id="KW-0472">Membrane</keyword>
<sequence length="224" mass="25062">MGCGLGYATLLWLSFFAIVVYGAEPRPDQHSYQQYADDHYHPTTTEATFVTSVWNTFFFIFGGISLIVAIYTPCICCFGIIFIIGRMIDENSRPRVMPWLTPQPAPGQRSRQISDTMSYRLGYATLLWLSLFAVVYGFANRYGERHWREDTTTTTTTPKPDLYLETALQIAASIVGCVCCYGPCVLICLIVYCCAKMGAENARPRTVPVMSPQPPPATPRPQTV</sequence>
<evidence type="ECO:0000313" key="3">
    <source>
        <dbReference type="EMBL" id="CAJ0566195.1"/>
    </source>
</evidence>
<accession>A0AA36CDL3</accession>
<dbReference type="AlphaFoldDB" id="A0AA36CDL3"/>